<accession>A0A7C3WMW9</accession>
<comment type="caution">
    <text evidence="1">The sequence shown here is derived from an EMBL/GenBank/DDBJ whole genome shotgun (WGS) entry which is preliminary data.</text>
</comment>
<organism evidence="1">
    <name type="scientific">Dictyoglomus turgidum</name>
    <dbReference type="NCBI Taxonomy" id="513050"/>
    <lineage>
        <taxon>Bacteria</taxon>
        <taxon>Pseudomonadati</taxon>
        <taxon>Dictyoglomota</taxon>
        <taxon>Dictyoglomia</taxon>
        <taxon>Dictyoglomales</taxon>
        <taxon>Dictyoglomaceae</taxon>
        <taxon>Dictyoglomus</taxon>
    </lineage>
</organism>
<name>A0A7C3WMW9_9BACT</name>
<proteinExistence type="predicted"/>
<dbReference type="EMBL" id="DTGA01000104">
    <property type="protein sequence ID" value="HGB31147.1"/>
    <property type="molecule type" value="Genomic_DNA"/>
</dbReference>
<gene>
    <name evidence="1" type="ORF">ENV35_04650</name>
</gene>
<evidence type="ECO:0000313" key="1">
    <source>
        <dbReference type="EMBL" id="HGB31147.1"/>
    </source>
</evidence>
<protein>
    <submittedName>
        <fullName evidence="1">Uncharacterized protein</fullName>
    </submittedName>
</protein>
<dbReference type="AlphaFoldDB" id="A0A7C3WMW9"/>
<sequence>MEESFSEKENFSKKEWRCPNCNRLLGFIINDVYLEIESSNRQKILVSKEVRTALCKCGAIITVSGEITRIDFIKGLDK</sequence>
<reference evidence="1" key="1">
    <citation type="journal article" date="2020" name="mSystems">
        <title>Genome- and Community-Level Interaction Insights into Carbon Utilization and Element Cycling Functions of Hydrothermarchaeota in Hydrothermal Sediment.</title>
        <authorList>
            <person name="Zhou Z."/>
            <person name="Liu Y."/>
            <person name="Xu W."/>
            <person name="Pan J."/>
            <person name="Luo Z.H."/>
            <person name="Li M."/>
        </authorList>
    </citation>
    <scope>NUCLEOTIDE SEQUENCE [LARGE SCALE GENOMIC DNA]</scope>
    <source>
        <strain evidence="1">SpSt-751</strain>
    </source>
</reference>